<dbReference type="RefSeq" id="WP_202653718.1">
    <property type="nucleotide sequence ID" value="NZ_JAESWB010000168.1"/>
</dbReference>
<dbReference type="EMBL" id="JAESWB010000168">
    <property type="protein sequence ID" value="MBL4952452.1"/>
    <property type="molecule type" value="Genomic_DNA"/>
</dbReference>
<proteinExistence type="predicted"/>
<dbReference type="CDD" id="cd07812">
    <property type="entry name" value="SRPBCC"/>
    <property type="match status" value="1"/>
</dbReference>
<accession>A0ABS1TMH6</accession>
<protein>
    <submittedName>
        <fullName evidence="1">SRPBCC family protein</fullName>
    </submittedName>
</protein>
<evidence type="ECO:0000313" key="2">
    <source>
        <dbReference type="Proteomes" id="UP000623967"/>
    </source>
</evidence>
<reference evidence="1 2" key="1">
    <citation type="submission" date="2021-01" db="EMBL/GenBank/DDBJ databases">
        <title>Genome public.</title>
        <authorList>
            <person name="Liu C."/>
            <person name="Sun Q."/>
        </authorList>
    </citation>
    <scope>NUCLEOTIDE SEQUENCE [LARGE SCALE GENOMIC DNA]</scope>
    <source>
        <strain evidence="1 2">YIM B02564</strain>
    </source>
</reference>
<dbReference type="InterPro" id="IPR023393">
    <property type="entry name" value="START-like_dom_sf"/>
</dbReference>
<sequence>MPSGKHQVEVDLPIEVIWDFVKDMDNWAPLVPNYIHHEKLNEQQSTWEFKSDLGLIRKKISLLIDIKEWIEPTRVSFALKGKSEKYFGQGYFEAKAIHLNRTRLTGYLEVNAIGKMGNAINTKLETVLPEAVTDMALAICEKLGQLKSV</sequence>
<dbReference type="SUPFAM" id="SSF55961">
    <property type="entry name" value="Bet v1-like"/>
    <property type="match status" value="1"/>
</dbReference>
<dbReference type="Gene3D" id="3.30.530.20">
    <property type="match status" value="1"/>
</dbReference>
<dbReference type="Proteomes" id="UP000623967">
    <property type="component" value="Unassembled WGS sequence"/>
</dbReference>
<name>A0ABS1TMH6_9BACI</name>
<evidence type="ECO:0000313" key="1">
    <source>
        <dbReference type="EMBL" id="MBL4952452.1"/>
    </source>
</evidence>
<organism evidence="1 2">
    <name type="scientific">Neobacillus paridis</name>
    <dbReference type="NCBI Taxonomy" id="2803862"/>
    <lineage>
        <taxon>Bacteria</taxon>
        <taxon>Bacillati</taxon>
        <taxon>Bacillota</taxon>
        <taxon>Bacilli</taxon>
        <taxon>Bacillales</taxon>
        <taxon>Bacillaceae</taxon>
        <taxon>Neobacillus</taxon>
    </lineage>
</organism>
<comment type="caution">
    <text evidence="1">The sequence shown here is derived from an EMBL/GenBank/DDBJ whole genome shotgun (WGS) entry which is preliminary data.</text>
</comment>
<gene>
    <name evidence="1" type="ORF">JK635_09545</name>
</gene>
<keyword evidence="2" id="KW-1185">Reference proteome</keyword>